<dbReference type="AlphaFoldDB" id="A0A9X1R780"/>
<comment type="similarity">
    <text evidence="1">Belongs to the carbohydrate kinase PfkB family.</text>
</comment>
<dbReference type="InterPro" id="IPR011611">
    <property type="entry name" value="PfkB_dom"/>
</dbReference>
<dbReference type="GO" id="GO:0005524">
    <property type="term" value="F:ATP binding"/>
    <property type="evidence" value="ECO:0007669"/>
    <property type="project" value="UniProtKB-KW"/>
</dbReference>
<dbReference type="Pfam" id="PF00294">
    <property type="entry name" value="PfkB"/>
    <property type="match status" value="1"/>
</dbReference>
<dbReference type="GO" id="GO:0016301">
    <property type="term" value="F:kinase activity"/>
    <property type="evidence" value="ECO:0007669"/>
    <property type="project" value="UniProtKB-KW"/>
</dbReference>
<dbReference type="SUPFAM" id="SSF53613">
    <property type="entry name" value="Ribokinase-like"/>
    <property type="match status" value="1"/>
</dbReference>
<evidence type="ECO:0000256" key="2">
    <source>
        <dbReference type="ARBA" id="ARBA00022679"/>
    </source>
</evidence>
<evidence type="ECO:0000256" key="3">
    <source>
        <dbReference type="ARBA" id="ARBA00022741"/>
    </source>
</evidence>
<dbReference type="EMBL" id="JAKLTY010000003">
    <property type="protein sequence ID" value="MCG2626163.1"/>
    <property type="molecule type" value="Genomic_DNA"/>
</dbReference>
<keyword evidence="5" id="KW-0067">ATP-binding</keyword>
<dbReference type="InterPro" id="IPR050306">
    <property type="entry name" value="PfkB_Carbo_kinase"/>
</dbReference>
<evidence type="ECO:0000256" key="4">
    <source>
        <dbReference type="ARBA" id="ARBA00022777"/>
    </source>
</evidence>
<reference evidence="7" key="1">
    <citation type="submission" date="2022-01" db="EMBL/GenBank/DDBJ databases">
        <title>Genome sequnece data of strain Bradyrhizobium sp. nov.</title>
        <authorList>
            <person name="Zhang J."/>
        </authorList>
    </citation>
    <scope>NUCLEOTIDE SEQUENCE</scope>
    <source>
        <strain evidence="7">WYCCWR 13023</strain>
    </source>
</reference>
<keyword evidence="2" id="KW-0808">Transferase</keyword>
<keyword evidence="4 7" id="KW-0418">Kinase</keyword>
<evidence type="ECO:0000313" key="7">
    <source>
        <dbReference type="EMBL" id="MCG2626163.1"/>
    </source>
</evidence>
<evidence type="ECO:0000256" key="5">
    <source>
        <dbReference type="ARBA" id="ARBA00022840"/>
    </source>
</evidence>
<sequence length="356" mass="37416">MRARSAARRCRCSRRSLATTTCSSRIEHGHPDERGSHIMILVCGEAVIDLFVRAHGGSNMTTHAVAGGSPFNVAVGLARLGVRTALLSGISRDHFGAFLADRLAREDVDGRFVVRTDRPSPISIVATTDDGQPNYTFHGDGAADRSLGLAHLPRTLPDDIQALTFGSYSMAVEPVGTTFAALAEREHGRRVISVDPNVRPTVVGNMKGWADAAERFYRTATMIKASDEDVRIAWGGRASIADAAAYWLACGAQLVVVTEGAKGATAFSTTGSVSVPGRSAIVRDTVGAGDTFHAALLAQLAKTGRLRPEAIAALDLPAIRELLAYATAAAAITVSRDGADMPTAADIDASTEPCHA</sequence>
<dbReference type="Gene3D" id="3.40.1190.20">
    <property type="match status" value="1"/>
</dbReference>
<evidence type="ECO:0000313" key="8">
    <source>
        <dbReference type="Proteomes" id="UP001139054"/>
    </source>
</evidence>
<protein>
    <submittedName>
        <fullName evidence="7">Carbohydrate kinase</fullName>
    </submittedName>
</protein>
<gene>
    <name evidence="7" type="ORF">L6654_05930</name>
</gene>
<comment type="caution">
    <text evidence="7">The sequence shown here is derived from an EMBL/GenBank/DDBJ whole genome shotgun (WGS) entry which is preliminary data.</text>
</comment>
<name>A0A9X1R780_9BRAD</name>
<dbReference type="PANTHER" id="PTHR43085">
    <property type="entry name" value="HEXOKINASE FAMILY MEMBER"/>
    <property type="match status" value="1"/>
</dbReference>
<feature type="domain" description="Carbohydrate kinase PfkB" evidence="6">
    <location>
        <begin position="39"/>
        <end position="341"/>
    </location>
</feature>
<keyword evidence="3" id="KW-0547">Nucleotide-binding</keyword>
<evidence type="ECO:0000259" key="6">
    <source>
        <dbReference type="Pfam" id="PF00294"/>
    </source>
</evidence>
<dbReference type="InterPro" id="IPR029056">
    <property type="entry name" value="Ribokinase-like"/>
</dbReference>
<dbReference type="CDD" id="cd01167">
    <property type="entry name" value="bac_FRK"/>
    <property type="match status" value="1"/>
</dbReference>
<evidence type="ECO:0000256" key="1">
    <source>
        <dbReference type="ARBA" id="ARBA00010688"/>
    </source>
</evidence>
<dbReference type="PANTHER" id="PTHR43085:SF1">
    <property type="entry name" value="PSEUDOURIDINE KINASE-RELATED"/>
    <property type="match status" value="1"/>
</dbReference>
<proteinExistence type="inferred from homology"/>
<accession>A0A9X1R780</accession>
<organism evidence="7 8">
    <name type="scientific">Bradyrhizobium zhengyangense</name>
    <dbReference type="NCBI Taxonomy" id="2911009"/>
    <lineage>
        <taxon>Bacteria</taxon>
        <taxon>Pseudomonadati</taxon>
        <taxon>Pseudomonadota</taxon>
        <taxon>Alphaproteobacteria</taxon>
        <taxon>Hyphomicrobiales</taxon>
        <taxon>Nitrobacteraceae</taxon>
        <taxon>Bradyrhizobium</taxon>
    </lineage>
</organism>
<dbReference type="Proteomes" id="UP001139054">
    <property type="component" value="Unassembled WGS sequence"/>
</dbReference>
<dbReference type="RefSeq" id="WP_237889988.1">
    <property type="nucleotide sequence ID" value="NZ_JAKLTY010000003.1"/>
</dbReference>
<dbReference type="PROSITE" id="PS00584">
    <property type="entry name" value="PFKB_KINASES_2"/>
    <property type="match status" value="1"/>
</dbReference>
<dbReference type="InterPro" id="IPR002173">
    <property type="entry name" value="Carboh/pur_kinase_PfkB_CS"/>
</dbReference>